<dbReference type="PANTHER" id="PTHR35936">
    <property type="entry name" value="MEMBRANE-BOUND LYTIC MUREIN TRANSGLYCOSYLASE F"/>
    <property type="match status" value="1"/>
</dbReference>
<dbReference type="Proteomes" id="UP001549145">
    <property type="component" value="Unassembled WGS sequence"/>
</dbReference>
<comment type="caution">
    <text evidence="3">The sequence shown here is derived from an EMBL/GenBank/DDBJ whole genome shotgun (WGS) entry which is preliminary data.</text>
</comment>
<sequence length="291" mass="30187">MQNNQVEAGAGVLRACLRGPARAPHRARAALLALALLLPLPGEIAVALDPTPALRAEIAPTGTLRAAINYGNPVLAQKGADGEPAGVSADLARELGRRLGVPVAFETFDTAGAVVSALGGARTWDVAFLAIDPERAQTIAFSPAYVIIEGAYLVRADSALTANAEVDRPGIRIAVGRNTAYDLYLGRHLKAAERVFAPTSAAALTLFLDEKPDVLASVRQPLEAYVRDHPGLRILPGRFMAIEQAVASPKARAGTAAYLRDFIEAAKASGFVAGALAASGQHDAVVAPPAP</sequence>
<gene>
    <name evidence="3" type="ORF">ABID43_003117</name>
</gene>
<dbReference type="Gene3D" id="3.40.190.10">
    <property type="entry name" value="Periplasmic binding protein-like II"/>
    <property type="match status" value="2"/>
</dbReference>
<evidence type="ECO:0000259" key="2">
    <source>
        <dbReference type="SMART" id="SM00062"/>
    </source>
</evidence>
<name>A0ABV2L6V7_9HYPH</name>
<reference evidence="3 4" key="1">
    <citation type="submission" date="2024-06" db="EMBL/GenBank/DDBJ databases">
        <title>Genomic Encyclopedia of Type Strains, Phase IV (KMG-IV): sequencing the most valuable type-strain genomes for metagenomic binning, comparative biology and taxonomic classification.</title>
        <authorList>
            <person name="Goeker M."/>
        </authorList>
    </citation>
    <scope>NUCLEOTIDE SEQUENCE [LARGE SCALE GENOMIC DNA]</scope>
    <source>
        <strain evidence="3 4">DSM 21331</strain>
    </source>
</reference>
<organism evidence="3 4">
    <name type="scientific">Methylobacterium goesingense</name>
    <dbReference type="NCBI Taxonomy" id="243690"/>
    <lineage>
        <taxon>Bacteria</taxon>
        <taxon>Pseudomonadati</taxon>
        <taxon>Pseudomonadota</taxon>
        <taxon>Alphaproteobacteria</taxon>
        <taxon>Hyphomicrobiales</taxon>
        <taxon>Methylobacteriaceae</taxon>
        <taxon>Methylobacterium</taxon>
    </lineage>
</organism>
<dbReference type="Pfam" id="PF00497">
    <property type="entry name" value="SBP_bac_3"/>
    <property type="match status" value="1"/>
</dbReference>
<dbReference type="SUPFAM" id="SSF53850">
    <property type="entry name" value="Periplasmic binding protein-like II"/>
    <property type="match status" value="1"/>
</dbReference>
<evidence type="ECO:0000313" key="4">
    <source>
        <dbReference type="Proteomes" id="UP001549145"/>
    </source>
</evidence>
<dbReference type="SMART" id="SM00062">
    <property type="entry name" value="PBPb"/>
    <property type="match status" value="1"/>
</dbReference>
<dbReference type="PANTHER" id="PTHR35936:SF17">
    <property type="entry name" value="ARGININE-BINDING EXTRACELLULAR PROTEIN ARTP"/>
    <property type="match status" value="1"/>
</dbReference>
<feature type="domain" description="Solute-binding protein family 3/N-terminal" evidence="2">
    <location>
        <begin position="63"/>
        <end position="283"/>
    </location>
</feature>
<keyword evidence="1" id="KW-0732">Signal</keyword>
<dbReference type="EMBL" id="JBEPMM010000008">
    <property type="protein sequence ID" value="MET3693567.1"/>
    <property type="molecule type" value="Genomic_DNA"/>
</dbReference>
<evidence type="ECO:0000313" key="3">
    <source>
        <dbReference type="EMBL" id="MET3693567.1"/>
    </source>
</evidence>
<proteinExistence type="predicted"/>
<evidence type="ECO:0000256" key="1">
    <source>
        <dbReference type="ARBA" id="ARBA00022729"/>
    </source>
</evidence>
<dbReference type="InterPro" id="IPR001638">
    <property type="entry name" value="Solute-binding_3/MltF_N"/>
</dbReference>
<keyword evidence="4" id="KW-1185">Reference proteome</keyword>
<protein>
    <submittedName>
        <fullName evidence="3">Polar amino acid transport system substrate-binding protein</fullName>
    </submittedName>
</protein>
<dbReference type="RefSeq" id="WP_238279393.1">
    <property type="nucleotide sequence ID" value="NZ_BPQL01000057.1"/>
</dbReference>
<accession>A0ABV2L6V7</accession>